<evidence type="ECO:0000256" key="7">
    <source>
        <dbReference type="ARBA" id="ARBA00022958"/>
    </source>
</evidence>
<keyword evidence="7" id="KW-0630">Potassium</keyword>
<sequence length="199" mass="23215">MSEAFIDRSRMESLVDGIFAVCMTVLVLTIDFPKGLDIKDDIVILEAIEHLIPQMIIYFVAFALIGIFWCIYHSRFRHIKKLDNTFIWINLFWLMFIGLMPFSTSLSGDYPKFHTAVLVFHLNFLILSFLLFLLWAYASKKNLIDESLEKKTVILNRNIILTMVMVCLSALIISFFSPLISNLSYFLIFPGIFLVKRYY</sequence>
<dbReference type="EMBL" id="LNGC01000048">
    <property type="protein sequence ID" value="KYC51749.1"/>
    <property type="molecule type" value="Genomic_DNA"/>
</dbReference>
<evidence type="ECO:0000256" key="8">
    <source>
        <dbReference type="ARBA" id="ARBA00022989"/>
    </source>
</evidence>
<comment type="subcellular location">
    <subcellularLocation>
        <location evidence="1">Membrane</location>
        <topology evidence="1">Multi-pass membrane protein</topology>
    </subcellularLocation>
</comment>
<dbReference type="GO" id="GO:0015252">
    <property type="term" value="F:proton channel activity"/>
    <property type="evidence" value="ECO:0007669"/>
    <property type="project" value="InterPro"/>
</dbReference>
<evidence type="ECO:0000256" key="3">
    <source>
        <dbReference type="ARBA" id="ARBA00022448"/>
    </source>
</evidence>
<protein>
    <recommendedName>
        <fullName evidence="16">DUF1211 domain-containing protein</fullName>
    </recommendedName>
</protein>
<evidence type="ECO:0000256" key="6">
    <source>
        <dbReference type="ARBA" id="ARBA00022826"/>
    </source>
</evidence>
<evidence type="ECO:0000256" key="1">
    <source>
        <dbReference type="ARBA" id="ARBA00004141"/>
    </source>
</evidence>
<dbReference type="InterPro" id="IPR010617">
    <property type="entry name" value="TMEM175-like"/>
</dbReference>
<evidence type="ECO:0000256" key="4">
    <source>
        <dbReference type="ARBA" id="ARBA00022538"/>
    </source>
</evidence>
<keyword evidence="4" id="KW-0633">Potassium transport</keyword>
<evidence type="ECO:0000256" key="2">
    <source>
        <dbReference type="ARBA" id="ARBA00006920"/>
    </source>
</evidence>
<evidence type="ECO:0000256" key="11">
    <source>
        <dbReference type="ARBA" id="ARBA00023303"/>
    </source>
</evidence>
<evidence type="ECO:0000256" key="12">
    <source>
        <dbReference type="ARBA" id="ARBA00034430"/>
    </source>
</evidence>
<accession>A0A150J3G4</accession>
<comment type="caution">
    <text evidence="14">The sequence shown here is derived from an EMBL/GenBank/DDBJ whole genome shotgun (WGS) entry which is preliminary data.</text>
</comment>
<keyword evidence="11" id="KW-0407">Ion channel</keyword>
<evidence type="ECO:0000256" key="13">
    <source>
        <dbReference type="SAM" id="Phobius"/>
    </source>
</evidence>
<evidence type="ECO:0000313" key="15">
    <source>
        <dbReference type="Proteomes" id="UP000075398"/>
    </source>
</evidence>
<keyword evidence="8 13" id="KW-1133">Transmembrane helix</keyword>
<dbReference type="GO" id="GO:0005267">
    <property type="term" value="F:potassium channel activity"/>
    <property type="evidence" value="ECO:0007669"/>
    <property type="project" value="UniProtKB-KW"/>
</dbReference>
<feature type="transmembrane region" description="Helical" evidence="13">
    <location>
        <begin position="12"/>
        <end position="32"/>
    </location>
</feature>
<evidence type="ECO:0000256" key="9">
    <source>
        <dbReference type="ARBA" id="ARBA00023065"/>
    </source>
</evidence>
<proteinExistence type="inferred from homology"/>
<dbReference type="PANTHER" id="PTHR31462">
    <property type="entry name" value="ENDOSOMAL/LYSOSOMAL POTASSIUM CHANNEL TMEM175"/>
    <property type="match status" value="1"/>
</dbReference>
<name>A0A150J3G4_9EURY</name>
<gene>
    <name evidence="14" type="ORF">AMQ22_01189</name>
</gene>
<comment type="catalytic activity">
    <reaction evidence="12">
        <text>K(+)(in) = K(+)(out)</text>
        <dbReference type="Rhea" id="RHEA:29463"/>
        <dbReference type="ChEBI" id="CHEBI:29103"/>
    </reaction>
</comment>
<reference evidence="14 15" key="1">
    <citation type="journal article" date="2016" name="ISME J.">
        <title>Chasing the elusive Euryarchaeota class WSA2: genomes reveal a uniquely fastidious methyl-reducing methanogen.</title>
        <authorList>
            <person name="Nobu M.K."/>
            <person name="Narihiro T."/>
            <person name="Kuroda K."/>
            <person name="Mei R."/>
            <person name="Liu W.T."/>
        </authorList>
    </citation>
    <scope>NUCLEOTIDE SEQUENCE [LARGE SCALE GENOMIC DNA]</scope>
    <source>
        <strain evidence="14">U1lsi0528_Bin055</strain>
    </source>
</reference>
<comment type="similarity">
    <text evidence="2">Belongs to the TMEM175 family.</text>
</comment>
<evidence type="ECO:0008006" key="16">
    <source>
        <dbReference type="Google" id="ProtNLM"/>
    </source>
</evidence>
<dbReference type="GO" id="GO:0016020">
    <property type="term" value="C:membrane"/>
    <property type="evidence" value="ECO:0007669"/>
    <property type="project" value="UniProtKB-SubCell"/>
</dbReference>
<evidence type="ECO:0000313" key="14">
    <source>
        <dbReference type="EMBL" id="KYC51749.1"/>
    </source>
</evidence>
<keyword evidence="10 13" id="KW-0472">Membrane</keyword>
<evidence type="ECO:0000256" key="5">
    <source>
        <dbReference type="ARBA" id="ARBA00022692"/>
    </source>
</evidence>
<keyword evidence="9" id="KW-0406">Ion transport</keyword>
<feature type="transmembrane region" description="Helical" evidence="13">
    <location>
        <begin position="159"/>
        <end position="176"/>
    </location>
</feature>
<organism evidence="14 15">
    <name type="scientific">Candidatus Methanofastidiosum methylothiophilum</name>
    <dbReference type="NCBI Taxonomy" id="1705564"/>
    <lineage>
        <taxon>Archaea</taxon>
        <taxon>Methanobacteriati</taxon>
        <taxon>Methanobacteriota</taxon>
        <taxon>Stenosarchaea group</taxon>
        <taxon>Candidatus Methanofastidiosia</taxon>
        <taxon>Candidatus Methanofastidiosales</taxon>
        <taxon>Candidatus Methanofastidiosaceae</taxon>
        <taxon>Candidatus Methanofastidiosum</taxon>
    </lineage>
</organism>
<dbReference type="PANTHER" id="PTHR31462:SF5">
    <property type="entry name" value="ENDOSOMAL_LYSOSOMAL PROTON CHANNEL TMEM175"/>
    <property type="match status" value="1"/>
</dbReference>
<keyword evidence="6" id="KW-0631">Potassium channel</keyword>
<feature type="transmembrane region" description="Helical" evidence="13">
    <location>
        <begin position="116"/>
        <end position="138"/>
    </location>
</feature>
<dbReference type="AlphaFoldDB" id="A0A150J3G4"/>
<dbReference type="Pfam" id="PF06736">
    <property type="entry name" value="TMEM175"/>
    <property type="match status" value="1"/>
</dbReference>
<keyword evidence="3" id="KW-0813">Transport</keyword>
<evidence type="ECO:0000256" key="10">
    <source>
        <dbReference type="ARBA" id="ARBA00023136"/>
    </source>
</evidence>
<feature type="transmembrane region" description="Helical" evidence="13">
    <location>
        <begin position="52"/>
        <end position="72"/>
    </location>
</feature>
<dbReference type="Proteomes" id="UP000075398">
    <property type="component" value="Unassembled WGS sequence"/>
</dbReference>
<feature type="transmembrane region" description="Helical" evidence="13">
    <location>
        <begin position="84"/>
        <end position="104"/>
    </location>
</feature>
<keyword evidence="5 13" id="KW-0812">Transmembrane</keyword>